<evidence type="ECO:0000256" key="11">
    <source>
        <dbReference type="ARBA" id="ARBA00023136"/>
    </source>
</evidence>
<dbReference type="PANTHER" id="PTHR20900:SF0">
    <property type="entry name" value="NADH DEHYDROGENASE [UBIQUINONE] 1 BETA SUBCOMPLEX SUBUNIT 7"/>
    <property type="match status" value="1"/>
</dbReference>
<evidence type="ECO:0000256" key="2">
    <source>
        <dbReference type="ARBA" id="ARBA00004569"/>
    </source>
</evidence>
<evidence type="ECO:0000256" key="12">
    <source>
        <dbReference type="ARBA" id="ARBA00023157"/>
    </source>
</evidence>
<evidence type="ECO:0000256" key="9">
    <source>
        <dbReference type="ARBA" id="ARBA00022982"/>
    </source>
</evidence>
<keyword evidence="12" id="KW-1015">Disulfide bond</keyword>
<keyword evidence="10" id="KW-0496">Mitochondrion</keyword>
<comment type="caution">
    <text evidence="14">The sequence shown here is derived from an EMBL/GenBank/DDBJ whole genome shotgun (WGS) entry which is preliminary data.</text>
</comment>
<keyword evidence="6" id="KW-0813">Transport</keyword>
<dbReference type="GO" id="GO:0005743">
    <property type="term" value="C:mitochondrial inner membrane"/>
    <property type="evidence" value="ECO:0007669"/>
    <property type="project" value="UniProtKB-SubCell"/>
</dbReference>
<keyword evidence="7" id="KW-0679">Respiratory chain</keyword>
<evidence type="ECO:0000256" key="4">
    <source>
        <dbReference type="ARBA" id="ARBA00008006"/>
    </source>
</evidence>
<protein>
    <recommendedName>
        <fullName evidence="5">NADH dehydrogenase [ubiquinone] 1 beta subcomplex subunit 7</fullName>
    </recommendedName>
</protein>
<comment type="subcellular location">
    <subcellularLocation>
        <location evidence="3">Mitochondrion inner membrane</location>
        <topology evidence="3">Peripheral membrane protein</topology>
    </subcellularLocation>
    <subcellularLocation>
        <location evidence="2">Mitochondrion intermembrane space</location>
    </subcellularLocation>
</comment>
<organism evidence="14 15">
    <name type="scientific">Aphis glycines</name>
    <name type="common">Soybean aphid</name>
    <dbReference type="NCBI Taxonomy" id="307491"/>
    <lineage>
        <taxon>Eukaryota</taxon>
        <taxon>Metazoa</taxon>
        <taxon>Ecdysozoa</taxon>
        <taxon>Arthropoda</taxon>
        <taxon>Hexapoda</taxon>
        <taxon>Insecta</taxon>
        <taxon>Pterygota</taxon>
        <taxon>Neoptera</taxon>
        <taxon>Paraneoptera</taxon>
        <taxon>Hemiptera</taxon>
        <taxon>Sternorrhyncha</taxon>
        <taxon>Aphidomorpha</taxon>
        <taxon>Aphidoidea</taxon>
        <taxon>Aphididae</taxon>
        <taxon>Aphidini</taxon>
        <taxon>Aphis</taxon>
        <taxon>Aphis</taxon>
    </lineage>
</organism>
<accession>A0A6G0T687</accession>
<dbReference type="AlphaFoldDB" id="A0A6G0T687"/>
<dbReference type="Proteomes" id="UP000475862">
    <property type="component" value="Unassembled WGS sequence"/>
</dbReference>
<feature type="compositionally biased region" description="Basic and acidic residues" evidence="13">
    <location>
        <begin position="295"/>
        <end position="304"/>
    </location>
</feature>
<dbReference type="Pfam" id="PF05676">
    <property type="entry name" value="NDUF_B7"/>
    <property type="match status" value="1"/>
</dbReference>
<dbReference type="EMBL" id="VYZN01000054">
    <property type="protein sequence ID" value="KAE9526768.1"/>
    <property type="molecule type" value="Genomic_DNA"/>
</dbReference>
<evidence type="ECO:0000256" key="1">
    <source>
        <dbReference type="ARBA" id="ARBA00003195"/>
    </source>
</evidence>
<dbReference type="GO" id="GO:0005758">
    <property type="term" value="C:mitochondrial intermembrane space"/>
    <property type="evidence" value="ECO:0007669"/>
    <property type="project" value="UniProtKB-SubCell"/>
</dbReference>
<evidence type="ECO:0000256" key="10">
    <source>
        <dbReference type="ARBA" id="ARBA00023128"/>
    </source>
</evidence>
<keyword evidence="9" id="KW-0249">Electron transport</keyword>
<comment type="function">
    <text evidence="1">Accessory subunit of the mitochondrial membrane respiratory chain NADH dehydrogenase (Complex I), that is believed not to be involved in catalysis. Complex I functions in the transfer of electrons from NADH to the respiratory chain. The immediate electron acceptor for the enzyme is believed to be ubiquinone.</text>
</comment>
<comment type="similarity">
    <text evidence="4">Belongs to the complex I NDUFB7 subunit family.</text>
</comment>
<evidence type="ECO:0000256" key="3">
    <source>
        <dbReference type="ARBA" id="ARBA00004637"/>
    </source>
</evidence>
<evidence type="ECO:0000256" key="6">
    <source>
        <dbReference type="ARBA" id="ARBA00022448"/>
    </source>
</evidence>
<evidence type="ECO:0000313" key="14">
    <source>
        <dbReference type="EMBL" id="KAE9526768.1"/>
    </source>
</evidence>
<sequence>MIEPITRDKRPSFFRRSGVCVTEKLYVSGILVSCLLLDLYEISSFVQFQTPRLTCITLGKIVLSNCFISNLFWIKSNFQPSFFFSQIPKTFYFCLIKFSPKKNIYELIKKMQKYINIFKYYCSCSSLSLLMRFNSRSFHASYSFSSFSSSVFTSFKHGSETLRLSSAIFFCSYSNCFCFISSFSFSSIVTRSFFLTKIGLRRGPLCYLFFSLIQNSLSQSFSPSSSLLSFSSPDTCLRLLRLRSASDSLSDESSLITCGSCKGRLSLCLCRAVKPPKRLRRASFKASDVVGEAPRTLRDSKKSSSSDSSSDVDSGAYSGLLPFSFRTGIAPANVNDNHEFSGQWPLVIEQLSTFGDIVVMGHTWSEYVAPETTPLRDKPSQFEPHFGFTTERREKKMIASLTEMESAKVPLDARDFCTHMLLNLRGCIRDHFPFNHHCHHEREEYYECQYHDYLDRMKDYEREKRLLQRRHQLRQGGAPNAEEGTISNYNNFYLEYSDYSYILLDLSRNIEYYEETHANI</sequence>
<evidence type="ECO:0000256" key="7">
    <source>
        <dbReference type="ARBA" id="ARBA00022660"/>
    </source>
</evidence>
<dbReference type="InterPro" id="IPR008698">
    <property type="entry name" value="NDUB7"/>
</dbReference>
<dbReference type="OrthoDB" id="268414at2759"/>
<evidence type="ECO:0000256" key="13">
    <source>
        <dbReference type="SAM" id="MobiDB-lite"/>
    </source>
</evidence>
<keyword evidence="11" id="KW-0472">Membrane</keyword>
<name>A0A6G0T687_APHGL</name>
<evidence type="ECO:0000256" key="5">
    <source>
        <dbReference type="ARBA" id="ARBA00018677"/>
    </source>
</evidence>
<dbReference type="PANTHER" id="PTHR20900">
    <property type="entry name" value="NADH:UBIQUINONE OXIDOREDUCTASE B18-LIKE SUBUNIT"/>
    <property type="match status" value="1"/>
</dbReference>
<feature type="region of interest" description="Disordered" evidence="13">
    <location>
        <begin position="295"/>
        <end position="314"/>
    </location>
</feature>
<keyword evidence="8" id="KW-0999">Mitochondrion inner membrane</keyword>
<evidence type="ECO:0000313" key="15">
    <source>
        <dbReference type="Proteomes" id="UP000475862"/>
    </source>
</evidence>
<gene>
    <name evidence="14" type="ORF">AGLY_013416</name>
</gene>
<proteinExistence type="inferred from homology"/>
<evidence type="ECO:0000256" key="8">
    <source>
        <dbReference type="ARBA" id="ARBA00022792"/>
    </source>
</evidence>
<reference evidence="14 15" key="1">
    <citation type="submission" date="2019-08" db="EMBL/GenBank/DDBJ databases">
        <title>The genome of the soybean aphid Biotype 1, its phylome, world population structure and adaptation to the North American continent.</title>
        <authorList>
            <person name="Giordano R."/>
            <person name="Donthu R.K."/>
            <person name="Hernandez A.G."/>
            <person name="Wright C.L."/>
            <person name="Zimin A.V."/>
        </authorList>
    </citation>
    <scope>NUCLEOTIDE SEQUENCE [LARGE SCALE GENOMIC DNA]</scope>
    <source>
        <tissue evidence="14">Whole aphids</tissue>
    </source>
</reference>
<feature type="compositionally biased region" description="Low complexity" evidence="13">
    <location>
        <begin position="305"/>
        <end position="314"/>
    </location>
</feature>
<keyword evidence="15" id="KW-1185">Reference proteome</keyword>